<organism evidence="1 3">
    <name type="scientific">Janibacter hoylei PVAS-1</name>
    <dbReference type="NCBI Taxonomy" id="1210046"/>
    <lineage>
        <taxon>Bacteria</taxon>
        <taxon>Bacillati</taxon>
        <taxon>Actinomycetota</taxon>
        <taxon>Actinomycetes</taxon>
        <taxon>Micrococcales</taxon>
        <taxon>Intrasporangiaceae</taxon>
        <taxon>Janibacter</taxon>
    </lineage>
</organism>
<dbReference type="STRING" id="1210046.B277_06929"/>
<evidence type="ECO:0000313" key="4">
    <source>
        <dbReference type="Proteomes" id="UP000288711"/>
    </source>
</evidence>
<proteinExistence type="predicted"/>
<evidence type="ECO:0000313" key="1">
    <source>
        <dbReference type="EMBL" id="EKA61594.1"/>
    </source>
</evidence>
<dbReference type="OrthoDB" id="9811389at2"/>
<accession>K1DYX3</accession>
<dbReference type="RefSeq" id="WP_007926456.1">
    <property type="nucleotide sequence ID" value="NZ_ALWX01000023.1"/>
</dbReference>
<dbReference type="AlphaFoldDB" id="K1DYX3"/>
<dbReference type="PANTHER" id="PTHR35368:SF1">
    <property type="entry name" value="HYDROPEROXIDE REDUCTASE"/>
    <property type="match status" value="1"/>
</dbReference>
<dbReference type="Proteomes" id="UP000004474">
    <property type="component" value="Unassembled WGS sequence"/>
</dbReference>
<dbReference type="InterPro" id="IPR003718">
    <property type="entry name" value="OsmC/Ohr_fam"/>
</dbReference>
<reference evidence="1 3" key="2">
    <citation type="journal article" date="2012" name="J. Bacteriol.">
        <title>Genome Sequence of Janibacter hoylei MTCC8307, Isolated from the Stratospheric Air.</title>
        <authorList>
            <person name="Pawar S.P."/>
            <person name="Dhotre D.P."/>
            <person name="Shetty S.A."/>
            <person name="Chowdhury S.P."/>
            <person name="Chaudhari B.L."/>
            <person name="Shouche Y.S."/>
        </authorList>
    </citation>
    <scope>NUCLEOTIDE SEQUENCE [LARGE SCALE GENOMIC DNA]</scope>
    <source>
        <strain evidence="1 3">PVAS-1</strain>
    </source>
</reference>
<dbReference type="InterPro" id="IPR052924">
    <property type="entry name" value="OsmC/Ohr_hydroprdx_reductase"/>
</dbReference>
<name>K1DYX3_9MICO</name>
<comment type="caution">
    <text evidence="1">The sequence shown here is derived from an EMBL/GenBank/DDBJ whole genome shotgun (WGS) entry which is preliminary data.</text>
</comment>
<gene>
    <name evidence="1" type="ORF">B277_06929</name>
    <name evidence="2" type="ORF">CWN80_05750</name>
</gene>
<reference evidence="2" key="3">
    <citation type="submission" date="2017-11" db="EMBL/GenBank/DDBJ databases">
        <authorList>
            <person name="Seuylemezian A."/>
            <person name="Cooper K."/>
            <person name="Vaishampayan P."/>
        </authorList>
    </citation>
    <scope>NUCLEOTIDE SEQUENCE</scope>
    <source>
        <strain evidence="2">PVAS-1</strain>
    </source>
</reference>
<dbReference type="eggNOG" id="COG1765">
    <property type="taxonomic scope" value="Bacteria"/>
</dbReference>
<dbReference type="EMBL" id="PIPF01000005">
    <property type="protein sequence ID" value="RWU84319.1"/>
    <property type="molecule type" value="Genomic_DNA"/>
</dbReference>
<dbReference type="EMBL" id="ALWX01000023">
    <property type="protein sequence ID" value="EKA61594.1"/>
    <property type="molecule type" value="Genomic_DNA"/>
</dbReference>
<dbReference type="Gene3D" id="3.30.300.20">
    <property type="match status" value="1"/>
</dbReference>
<dbReference type="PATRIC" id="fig|1210046.3.peg.1341"/>
<sequence length="155" mass="16077">MSATASTVLTSSVQGRLVTGTEVAITSRQHEFTIDEPESLGGADRGANPIEHLLAALASCTVISYQVWAGKLGIAVDSIDVDLEGTIDLAGFFGTDETVRPGFQGIELGIRVAGPASEADYRRLEQAVAEHCPVLDNLTLGVPVTTSLEVAPAAA</sequence>
<dbReference type="Pfam" id="PF02566">
    <property type="entry name" value="OsmC"/>
    <property type="match status" value="1"/>
</dbReference>
<dbReference type="InterPro" id="IPR036102">
    <property type="entry name" value="OsmC/Ohrsf"/>
</dbReference>
<reference evidence="2 4" key="1">
    <citation type="journal article" date="2009" name="Int. J. Syst. Evol. Microbiol.">
        <title>Janibacter hoylei sp. nov., Bacillus isronensis sp. nov. and Bacillus aryabhattai sp. nov., isolated from cryotubes used for collecting air from the upper atmosphere.</title>
        <authorList>
            <person name="Shivaji S."/>
            <person name="Chaturvedi P."/>
            <person name="Begum Z."/>
            <person name="Pindi P.K."/>
            <person name="Manorama R."/>
            <person name="Padmanaban D.A."/>
            <person name="Shouche Y.S."/>
            <person name="Pawar S."/>
            <person name="Vaishampayan P."/>
            <person name="Dutt C.B."/>
            <person name="Datta G.N."/>
            <person name="Manchanda R.K."/>
            <person name="Rao U.R."/>
            <person name="Bhargava P.M."/>
            <person name="Narlikar J.V."/>
        </authorList>
    </citation>
    <scope>NUCLEOTIDE SEQUENCE [LARGE SCALE GENOMIC DNA]</scope>
    <source>
        <strain evidence="2 4">PVAS-1</strain>
    </source>
</reference>
<dbReference type="Proteomes" id="UP000288711">
    <property type="component" value="Unassembled WGS sequence"/>
</dbReference>
<dbReference type="PANTHER" id="PTHR35368">
    <property type="entry name" value="HYDROPEROXIDE REDUCTASE"/>
    <property type="match status" value="1"/>
</dbReference>
<dbReference type="SUPFAM" id="SSF82784">
    <property type="entry name" value="OsmC-like"/>
    <property type="match status" value="1"/>
</dbReference>
<keyword evidence="4" id="KW-1185">Reference proteome</keyword>
<dbReference type="InterPro" id="IPR015946">
    <property type="entry name" value="KH_dom-like_a/b"/>
</dbReference>
<evidence type="ECO:0000313" key="3">
    <source>
        <dbReference type="Proteomes" id="UP000004474"/>
    </source>
</evidence>
<evidence type="ECO:0000313" key="2">
    <source>
        <dbReference type="EMBL" id="RWU84319.1"/>
    </source>
</evidence>
<protein>
    <submittedName>
        <fullName evidence="2">OsmC family peroxiredoxin</fullName>
    </submittedName>
</protein>